<keyword evidence="6" id="KW-0862">Zinc</keyword>
<reference evidence="9 10" key="1">
    <citation type="submission" date="2014-12" db="EMBL/GenBank/DDBJ databases">
        <title>Draft genome sequences of 29 type strains of Enterococci.</title>
        <authorList>
            <person name="Zhong Z."/>
            <person name="Sun Z."/>
            <person name="Liu W."/>
            <person name="Zhang W."/>
            <person name="Zhang H."/>
        </authorList>
    </citation>
    <scope>NUCLEOTIDE SEQUENCE [LARGE SCALE GENOMIC DNA]</scope>
    <source>
        <strain evidence="9 10">DSM 17029</strain>
    </source>
</reference>
<evidence type="ECO:0000256" key="1">
    <source>
        <dbReference type="ARBA" id="ARBA00001947"/>
    </source>
</evidence>
<comment type="similarity">
    <text evidence="2">Belongs to the peptidase M20A family.</text>
</comment>
<dbReference type="GO" id="GO:0008777">
    <property type="term" value="F:acetylornithine deacetylase activity"/>
    <property type="evidence" value="ECO:0007669"/>
    <property type="project" value="TreeGrafter"/>
</dbReference>
<dbReference type="GO" id="GO:0008270">
    <property type="term" value="F:zinc ion binding"/>
    <property type="evidence" value="ECO:0007669"/>
    <property type="project" value="InterPro"/>
</dbReference>
<name>A0A1L8REP4_9ENTE</name>
<dbReference type="NCBIfam" id="TIGR01887">
    <property type="entry name" value="dipeptidaselike"/>
    <property type="match status" value="1"/>
</dbReference>
<dbReference type="Proteomes" id="UP000181884">
    <property type="component" value="Unassembled WGS sequence"/>
</dbReference>
<keyword evidence="5" id="KW-0378">Hydrolase</keyword>
<evidence type="ECO:0000256" key="2">
    <source>
        <dbReference type="ARBA" id="ARBA00006247"/>
    </source>
</evidence>
<proteinExistence type="inferred from homology"/>
<protein>
    <submittedName>
        <fullName evidence="9">M20/M25/M40 family peptidase</fullName>
    </submittedName>
</protein>
<evidence type="ECO:0000256" key="6">
    <source>
        <dbReference type="ARBA" id="ARBA00022833"/>
    </source>
</evidence>
<dbReference type="InterPro" id="IPR010964">
    <property type="entry name" value="M20A_pepV-rel"/>
</dbReference>
<dbReference type="STRING" id="214095.RU97_GL002280"/>
<evidence type="ECO:0000256" key="8">
    <source>
        <dbReference type="ARBA" id="ARBA00023049"/>
    </source>
</evidence>
<gene>
    <name evidence="9" type="ORF">RU97_GL002280</name>
</gene>
<evidence type="ECO:0000256" key="3">
    <source>
        <dbReference type="ARBA" id="ARBA00022670"/>
    </source>
</evidence>
<dbReference type="AlphaFoldDB" id="A0A1L8REP4"/>
<evidence type="ECO:0000256" key="5">
    <source>
        <dbReference type="ARBA" id="ARBA00022801"/>
    </source>
</evidence>
<dbReference type="InterPro" id="IPR050072">
    <property type="entry name" value="Peptidase_M20A"/>
</dbReference>
<evidence type="ECO:0000313" key="9">
    <source>
        <dbReference type="EMBL" id="OJG18207.1"/>
    </source>
</evidence>
<keyword evidence="4" id="KW-0479">Metal-binding</keyword>
<organism evidence="9 10">
    <name type="scientific">Enterococcus canis</name>
    <dbReference type="NCBI Taxonomy" id="214095"/>
    <lineage>
        <taxon>Bacteria</taxon>
        <taxon>Bacillati</taxon>
        <taxon>Bacillota</taxon>
        <taxon>Bacilli</taxon>
        <taxon>Lactobacillales</taxon>
        <taxon>Enterococcaceae</taxon>
        <taxon>Enterococcus</taxon>
    </lineage>
</organism>
<dbReference type="PANTHER" id="PTHR43808">
    <property type="entry name" value="ACETYLORNITHINE DEACETYLASE"/>
    <property type="match status" value="1"/>
</dbReference>
<dbReference type="SUPFAM" id="SSF53187">
    <property type="entry name" value="Zn-dependent exopeptidases"/>
    <property type="match status" value="1"/>
</dbReference>
<dbReference type="GO" id="GO:0006526">
    <property type="term" value="P:L-arginine biosynthetic process"/>
    <property type="evidence" value="ECO:0007669"/>
    <property type="project" value="TreeGrafter"/>
</dbReference>
<accession>A0A1L8REP4</accession>
<dbReference type="EMBL" id="JXKH01000005">
    <property type="protein sequence ID" value="OJG18207.1"/>
    <property type="molecule type" value="Genomic_DNA"/>
</dbReference>
<keyword evidence="3" id="KW-0645">Protease</keyword>
<dbReference type="Pfam" id="PF01546">
    <property type="entry name" value="Peptidase_M20"/>
    <property type="match status" value="1"/>
</dbReference>
<dbReference type="InterPro" id="IPR002933">
    <property type="entry name" value="Peptidase_M20"/>
</dbReference>
<dbReference type="Gene3D" id="3.40.630.10">
    <property type="entry name" value="Zn peptidases"/>
    <property type="match status" value="2"/>
</dbReference>
<dbReference type="GO" id="GO:0008237">
    <property type="term" value="F:metallopeptidase activity"/>
    <property type="evidence" value="ECO:0007669"/>
    <property type="project" value="UniProtKB-KW"/>
</dbReference>
<keyword evidence="8" id="KW-0482">Metalloprotease</keyword>
<dbReference type="InterPro" id="IPR036264">
    <property type="entry name" value="Bact_exopeptidase_dim_dom"/>
</dbReference>
<evidence type="ECO:0000256" key="7">
    <source>
        <dbReference type="ARBA" id="ARBA00022997"/>
    </source>
</evidence>
<comment type="cofactor">
    <cofactor evidence="1">
        <name>Zn(2+)</name>
        <dbReference type="ChEBI" id="CHEBI:29105"/>
    </cofactor>
</comment>
<keyword evidence="10" id="KW-1185">Reference proteome</keyword>
<dbReference type="GO" id="GO:0006508">
    <property type="term" value="P:proteolysis"/>
    <property type="evidence" value="ECO:0007669"/>
    <property type="project" value="UniProtKB-KW"/>
</dbReference>
<dbReference type="PANTHER" id="PTHR43808:SF31">
    <property type="entry name" value="N-ACETYL-L-CITRULLINE DEACETYLASE"/>
    <property type="match status" value="1"/>
</dbReference>
<evidence type="ECO:0000256" key="4">
    <source>
        <dbReference type="ARBA" id="ARBA00022723"/>
    </source>
</evidence>
<dbReference type="GO" id="GO:0016805">
    <property type="term" value="F:dipeptidase activity"/>
    <property type="evidence" value="ECO:0007669"/>
    <property type="project" value="UniProtKB-KW"/>
</dbReference>
<sequence>MEMENDLLVAVAAAQTAFLTDLKKVMQIPSVKGAAADHAPFGIEPKKALETVLELADSYGFKTGIVSDAVGYAQLGPDNNDYIAAVGHLDVVPAGSGWDYPPFDLTEDQGVLYGRGVLDNKGPIFSCLYALKVLKETGVPLQKTIRILFGTDEESGSADLPLYLATEAPPSFAFTPDGKYPVVYGERGIVNLELVTELPPELMAAITIHGDQARDHVPDELTLTYQETSYSVTGKRAPTNAPELGENAITLLAQQLRNSDLPTALRDYFSWLADSFHQQHFGEGINLALADQDSGKLILTPYELLVTPTGFHLGVAIRYPVSNTEAEVVAGFQQILPPNSHLEIVRRIPGTMFPKENPNVQKLSTVYEKMTGLDGSPVTTTGATYARSMPNTVAFGPSFPGQKGIAHNKNEYMTVADLMKNFEIYTLALYALAND</sequence>
<comment type="caution">
    <text evidence="9">The sequence shown here is derived from an EMBL/GenBank/DDBJ whole genome shotgun (WGS) entry which is preliminary data.</text>
</comment>
<keyword evidence="7" id="KW-0224">Dipeptidase</keyword>
<evidence type="ECO:0000313" key="10">
    <source>
        <dbReference type="Proteomes" id="UP000181884"/>
    </source>
</evidence>
<dbReference type="SUPFAM" id="SSF55031">
    <property type="entry name" value="Bacterial exopeptidase dimerisation domain"/>
    <property type="match status" value="1"/>
</dbReference>